<name>A0ABP9KB57_9SPHN</name>
<dbReference type="EMBL" id="BAABHV010000010">
    <property type="protein sequence ID" value="GAA5055146.1"/>
    <property type="molecule type" value="Genomic_DNA"/>
</dbReference>
<dbReference type="RefSeq" id="WP_156842575.1">
    <property type="nucleotide sequence ID" value="NZ_BAABHV010000010.1"/>
</dbReference>
<feature type="region of interest" description="Disordered" evidence="1">
    <location>
        <begin position="37"/>
        <end position="61"/>
    </location>
</feature>
<feature type="compositionally biased region" description="Basic and acidic residues" evidence="1">
    <location>
        <begin position="37"/>
        <end position="49"/>
    </location>
</feature>
<accession>A0ABP9KB57</accession>
<dbReference type="Proteomes" id="UP001500518">
    <property type="component" value="Unassembled WGS sequence"/>
</dbReference>
<organism evidence="2 3">
    <name type="scientific">Erythrobacter westpacificensis</name>
    <dbReference type="NCBI Taxonomy" id="1055231"/>
    <lineage>
        <taxon>Bacteria</taxon>
        <taxon>Pseudomonadati</taxon>
        <taxon>Pseudomonadota</taxon>
        <taxon>Alphaproteobacteria</taxon>
        <taxon>Sphingomonadales</taxon>
        <taxon>Erythrobacteraceae</taxon>
        <taxon>Erythrobacter/Porphyrobacter group</taxon>
        <taxon>Erythrobacter</taxon>
    </lineage>
</organism>
<evidence type="ECO:0000313" key="2">
    <source>
        <dbReference type="EMBL" id="GAA5055146.1"/>
    </source>
</evidence>
<evidence type="ECO:0000313" key="3">
    <source>
        <dbReference type="Proteomes" id="UP001500518"/>
    </source>
</evidence>
<evidence type="ECO:0000256" key="1">
    <source>
        <dbReference type="SAM" id="MobiDB-lite"/>
    </source>
</evidence>
<reference evidence="3" key="1">
    <citation type="journal article" date="2019" name="Int. J. Syst. Evol. Microbiol.">
        <title>The Global Catalogue of Microorganisms (GCM) 10K type strain sequencing project: providing services to taxonomists for standard genome sequencing and annotation.</title>
        <authorList>
            <consortium name="The Broad Institute Genomics Platform"/>
            <consortium name="The Broad Institute Genome Sequencing Center for Infectious Disease"/>
            <person name="Wu L."/>
            <person name="Ma J."/>
        </authorList>
    </citation>
    <scope>NUCLEOTIDE SEQUENCE [LARGE SCALE GENOMIC DNA]</scope>
    <source>
        <strain evidence="3">JCM 18014</strain>
    </source>
</reference>
<sequence length="111" mass="12540">MQIGNFIRTDNGYEGMIETATLDLRISIVPAERNDADKAPDWRVHRGSDAEGPEIGAGWNETGERAGDYVSLRIDDPAFAQPLRAALFRNEVDESSWVLRWTRPQPRRGQD</sequence>
<dbReference type="Pfam" id="PF05284">
    <property type="entry name" value="DUF736"/>
    <property type="match status" value="1"/>
</dbReference>
<keyword evidence="3" id="KW-1185">Reference proteome</keyword>
<gene>
    <name evidence="2" type="ORF">GCM10023208_18710</name>
</gene>
<proteinExistence type="predicted"/>
<dbReference type="InterPro" id="IPR007948">
    <property type="entry name" value="DUF736"/>
</dbReference>
<protein>
    <submittedName>
        <fullName evidence="2">DUF736 domain-containing protein</fullName>
    </submittedName>
</protein>
<comment type="caution">
    <text evidence="2">The sequence shown here is derived from an EMBL/GenBank/DDBJ whole genome shotgun (WGS) entry which is preliminary data.</text>
</comment>